<name>A0A1I0R7J3_9BACT</name>
<sequence length="197" mass="22654">MKQRITQAFMVIMFMTIGLTAQARENEREISLTTVKQKAVVLKLDNVNEGTSIRLLNEKGQVLFSDETKFGKYGKVFNLEKLERGKLVLEVEDQETVQLLPITVTEQSASMELENQTTYIKPIVRVQNGEMKVFLRAGHQPFVMRMLDNFNDMVYRQTVKDTLGGMKRYDVSKLPSGKYNIQFTADGRSFYHTITLN</sequence>
<dbReference type="OrthoDB" id="1492409at2"/>
<feature type="chain" id="PRO_5011738433" description="Por secretion system C-terminal sorting domain-containing protein" evidence="1">
    <location>
        <begin position="24"/>
        <end position="197"/>
    </location>
</feature>
<evidence type="ECO:0000313" key="2">
    <source>
        <dbReference type="EMBL" id="SEW36064.1"/>
    </source>
</evidence>
<reference evidence="3" key="1">
    <citation type="submission" date="2016-10" db="EMBL/GenBank/DDBJ databases">
        <authorList>
            <person name="Varghese N."/>
            <person name="Submissions S."/>
        </authorList>
    </citation>
    <scope>NUCLEOTIDE SEQUENCE [LARGE SCALE GENOMIC DNA]</scope>
    <source>
        <strain evidence="3">CGMCC 1.12402</strain>
    </source>
</reference>
<dbReference type="GeneID" id="99987815"/>
<gene>
    <name evidence="2" type="ORF">SAMN05216290_3137</name>
</gene>
<dbReference type="EMBL" id="FOIR01000003">
    <property type="protein sequence ID" value="SEW36064.1"/>
    <property type="molecule type" value="Genomic_DNA"/>
</dbReference>
<accession>A0A1I0R7J3</accession>
<keyword evidence="1" id="KW-0732">Signal</keyword>
<proteinExistence type="predicted"/>
<organism evidence="2 3">
    <name type="scientific">Roseivirga pacifica</name>
    <dbReference type="NCBI Taxonomy" id="1267423"/>
    <lineage>
        <taxon>Bacteria</taxon>
        <taxon>Pseudomonadati</taxon>
        <taxon>Bacteroidota</taxon>
        <taxon>Cytophagia</taxon>
        <taxon>Cytophagales</taxon>
        <taxon>Roseivirgaceae</taxon>
        <taxon>Roseivirga</taxon>
    </lineage>
</organism>
<evidence type="ECO:0000256" key="1">
    <source>
        <dbReference type="SAM" id="SignalP"/>
    </source>
</evidence>
<evidence type="ECO:0000313" key="3">
    <source>
        <dbReference type="Proteomes" id="UP000199437"/>
    </source>
</evidence>
<dbReference type="STRING" id="1267423.SAMN05216290_3137"/>
<feature type="signal peptide" evidence="1">
    <location>
        <begin position="1"/>
        <end position="23"/>
    </location>
</feature>
<evidence type="ECO:0008006" key="4">
    <source>
        <dbReference type="Google" id="ProtNLM"/>
    </source>
</evidence>
<dbReference type="Proteomes" id="UP000199437">
    <property type="component" value="Unassembled WGS sequence"/>
</dbReference>
<keyword evidence="3" id="KW-1185">Reference proteome</keyword>
<dbReference type="RefSeq" id="WP_139177606.1">
    <property type="nucleotide sequence ID" value="NZ_FOIR01000003.1"/>
</dbReference>
<protein>
    <recommendedName>
        <fullName evidence="4">Por secretion system C-terminal sorting domain-containing protein</fullName>
    </recommendedName>
</protein>
<dbReference type="AlphaFoldDB" id="A0A1I0R7J3"/>